<dbReference type="InterPro" id="IPR002510">
    <property type="entry name" value="Metalloprtase-TldD/E_N"/>
</dbReference>
<keyword evidence="2" id="KW-0645">Protease</keyword>
<reference evidence="8" key="1">
    <citation type="journal article" date="2020" name="mSystems">
        <title>Genome- and Community-Level Interaction Insights into Carbon Utilization and Element Cycling Functions of Hydrothermarchaeota in Hydrothermal Sediment.</title>
        <authorList>
            <person name="Zhou Z."/>
            <person name="Liu Y."/>
            <person name="Xu W."/>
            <person name="Pan J."/>
            <person name="Luo Z.H."/>
            <person name="Li M."/>
        </authorList>
    </citation>
    <scope>NUCLEOTIDE SEQUENCE [LARGE SCALE GENOMIC DNA]</scope>
    <source>
        <strain evidence="8">SpSt-1259</strain>
    </source>
</reference>
<dbReference type="Pfam" id="PF19290">
    <property type="entry name" value="PmbA_TldD_2nd"/>
    <property type="match status" value="1"/>
</dbReference>
<keyword evidence="4" id="KW-0482">Metalloprotease</keyword>
<feature type="domain" description="Metalloprotease TldD/E central" evidence="7">
    <location>
        <begin position="119"/>
        <end position="224"/>
    </location>
</feature>
<dbReference type="InterPro" id="IPR051463">
    <property type="entry name" value="Peptidase_U62_metallo"/>
</dbReference>
<evidence type="ECO:0000256" key="4">
    <source>
        <dbReference type="ARBA" id="ARBA00023049"/>
    </source>
</evidence>
<accession>A0A7C2UVL6</accession>
<dbReference type="PANTHER" id="PTHR30624:SF11">
    <property type="entry name" value="ZINC-DEPENDENT PROTEASE, TLDD_PMBA FAMILY"/>
    <property type="match status" value="1"/>
</dbReference>
<evidence type="ECO:0000256" key="3">
    <source>
        <dbReference type="ARBA" id="ARBA00022801"/>
    </source>
</evidence>
<dbReference type="GO" id="GO:0006508">
    <property type="term" value="P:proteolysis"/>
    <property type="evidence" value="ECO:0007669"/>
    <property type="project" value="UniProtKB-KW"/>
</dbReference>
<dbReference type="GO" id="GO:0005829">
    <property type="term" value="C:cytosol"/>
    <property type="evidence" value="ECO:0007669"/>
    <property type="project" value="TreeGrafter"/>
</dbReference>
<dbReference type="PANTHER" id="PTHR30624">
    <property type="entry name" value="UNCHARACTERIZED PROTEIN TLDD AND PMBA"/>
    <property type="match status" value="1"/>
</dbReference>
<dbReference type="InterPro" id="IPR035068">
    <property type="entry name" value="TldD/PmbA_N"/>
</dbReference>
<evidence type="ECO:0000256" key="2">
    <source>
        <dbReference type="ARBA" id="ARBA00022670"/>
    </source>
</evidence>
<dbReference type="InterPro" id="IPR045569">
    <property type="entry name" value="Metalloprtase-TldD/E_C"/>
</dbReference>
<protein>
    <submittedName>
        <fullName evidence="8">TldD/PmbA family protein</fullName>
    </submittedName>
</protein>
<evidence type="ECO:0000259" key="7">
    <source>
        <dbReference type="Pfam" id="PF19290"/>
    </source>
</evidence>
<sequence length="481" mass="53522">MQLEIEESLFSRLIDEGLKEGAKYIEIRFQSDKGSNLSMRNGKVLGFSSYGGGGVGIRVLLDGGMGFASTNILDPPSMKEALSRALSAARSAGRLRKRKIELSEERLGRASYEAFQKRKIDDLGAEELIEMGKGIEQKIRDSLRSVKLPVFVASFSSHLQEKLIVTSDGAQITSRIPRLYAYLNFVIEDGGRTMQRWREFGGSGGAELLDEWKLAEEAGEEAANLEKVLTKGVRPPSEKIELILGQEIVGLAMHESSGHPMEADRILGREAAQAGESFVKPEKFGTKIGSELATVIEDPTVPGSMGFYLFDDEGVPARPRYLYKEGLIWEPLLNRETAYMLNTKSNGAARAMNYASEPIVRMSNTYMEPGDMSFDELIEDIEFGVYIKSYMEWNIDDIRWNQRYVGLESYIIRKGEIAEPILNPVVEITTGEFYGKLTAKDKNLKFFPGTCGKGEPHQEVPVWFGGPNIRLSSVKIRGLGD</sequence>
<feature type="domain" description="Metalloprotease TldD/E C-terminal" evidence="6">
    <location>
        <begin position="238"/>
        <end position="478"/>
    </location>
</feature>
<evidence type="ECO:0000259" key="6">
    <source>
        <dbReference type="Pfam" id="PF19289"/>
    </source>
</evidence>
<evidence type="ECO:0000259" key="5">
    <source>
        <dbReference type="Pfam" id="PF01523"/>
    </source>
</evidence>
<gene>
    <name evidence="8" type="ORF">ENO36_00810</name>
</gene>
<evidence type="ECO:0000313" key="8">
    <source>
        <dbReference type="EMBL" id="HEU97384.1"/>
    </source>
</evidence>
<dbReference type="GO" id="GO:0008237">
    <property type="term" value="F:metallopeptidase activity"/>
    <property type="evidence" value="ECO:0007669"/>
    <property type="project" value="UniProtKB-KW"/>
</dbReference>
<keyword evidence="3" id="KW-0378">Hydrolase</keyword>
<comment type="similarity">
    <text evidence="1">Belongs to the peptidase U62 family.</text>
</comment>
<dbReference type="AlphaFoldDB" id="A0A7C2UVL6"/>
<proteinExistence type="inferred from homology"/>
<organism evidence="8">
    <name type="scientific">Fervidicoccus fontis</name>
    <dbReference type="NCBI Taxonomy" id="683846"/>
    <lineage>
        <taxon>Archaea</taxon>
        <taxon>Thermoproteota</taxon>
        <taxon>Thermoprotei</taxon>
        <taxon>Fervidicoccales</taxon>
        <taxon>Fervidicoccaceae</taxon>
        <taxon>Fervidicoccus</taxon>
    </lineage>
</organism>
<dbReference type="Pfam" id="PF01523">
    <property type="entry name" value="PmbA_TldD_1st"/>
    <property type="match status" value="1"/>
</dbReference>
<dbReference type="InterPro" id="IPR045570">
    <property type="entry name" value="Metalloprtase-TldD/E_cen_dom"/>
</dbReference>
<dbReference type="EMBL" id="DSFE01000022">
    <property type="protein sequence ID" value="HEU97384.1"/>
    <property type="molecule type" value="Genomic_DNA"/>
</dbReference>
<dbReference type="Proteomes" id="UP000885664">
    <property type="component" value="Unassembled WGS sequence"/>
</dbReference>
<dbReference type="InterPro" id="IPR036059">
    <property type="entry name" value="TldD/PmbA_sf"/>
</dbReference>
<comment type="caution">
    <text evidence="8">The sequence shown here is derived from an EMBL/GenBank/DDBJ whole genome shotgun (WGS) entry which is preliminary data.</text>
</comment>
<dbReference type="PIRSF" id="PIRSF004919">
    <property type="entry name" value="TldD"/>
    <property type="match status" value="1"/>
</dbReference>
<dbReference type="InterPro" id="IPR025502">
    <property type="entry name" value="TldD"/>
</dbReference>
<evidence type="ECO:0000256" key="1">
    <source>
        <dbReference type="ARBA" id="ARBA00005836"/>
    </source>
</evidence>
<dbReference type="SUPFAM" id="SSF111283">
    <property type="entry name" value="Putative modulator of DNA gyrase, PmbA/TldD"/>
    <property type="match status" value="1"/>
</dbReference>
<feature type="domain" description="Metalloprotease TldD/E N-terminal" evidence="5">
    <location>
        <begin position="26"/>
        <end position="89"/>
    </location>
</feature>
<dbReference type="Gene3D" id="3.30.2290.10">
    <property type="entry name" value="PmbA/TldD superfamily"/>
    <property type="match status" value="1"/>
</dbReference>
<name>A0A7C2UVL6_9CREN</name>
<dbReference type="Pfam" id="PF19289">
    <property type="entry name" value="PmbA_TldD_3rd"/>
    <property type="match status" value="1"/>
</dbReference>